<dbReference type="AlphaFoldDB" id="Q84ZC2"/>
<proteinExistence type="predicted"/>
<dbReference type="EMBL" id="AP004401">
    <property type="protein sequence ID" value="BAC57730.1"/>
    <property type="molecule type" value="Genomic_DNA"/>
</dbReference>
<gene>
    <name evidence="1" type="primary">P0534A03.124</name>
</gene>
<protein>
    <submittedName>
        <fullName evidence="1">Uncharacterized protein</fullName>
    </submittedName>
</protein>
<accession>Q84ZC2</accession>
<evidence type="ECO:0000313" key="1">
    <source>
        <dbReference type="EMBL" id="BAC57730.1"/>
    </source>
</evidence>
<evidence type="ECO:0000313" key="2">
    <source>
        <dbReference type="Proteomes" id="UP000000763"/>
    </source>
</evidence>
<dbReference type="Proteomes" id="UP000000763">
    <property type="component" value="Chromosome 7"/>
</dbReference>
<organism evidence="1 2">
    <name type="scientific">Oryza sativa subsp. japonica</name>
    <name type="common">Rice</name>
    <dbReference type="NCBI Taxonomy" id="39947"/>
    <lineage>
        <taxon>Eukaryota</taxon>
        <taxon>Viridiplantae</taxon>
        <taxon>Streptophyta</taxon>
        <taxon>Embryophyta</taxon>
        <taxon>Tracheophyta</taxon>
        <taxon>Spermatophyta</taxon>
        <taxon>Magnoliopsida</taxon>
        <taxon>Liliopsida</taxon>
        <taxon>Poales</taxon>
        <taxon>Poaceae</taxon>
        <taxon>BOP clade</taxon>
        <taxon>Oryzoideae</taxon>
        <taxon>Oryzeae</taxon>
        <taxon>Oryzinae</taxon>
        <taxon>Oryza</taxon>
        <taxon>Oryza sativa</taxon>
    </lineage>
</organism>
<sequence>MGILKNGEKIFISLEAHEAMTGAKSTVPSAVRQRRAHPHGLPRRRWWALCPRITRMLTMGVGSNLLSWVPVRSLPIPKQVVSFDVVPHGFHLVGGVSSHIHAIMLP</sequence>
<name>Q84ZC2_ORYSJ</name>
<reference evidence="2" key="2">
    <citation type="journal article" date="2008" name="Nucleic Acids Res.">
        <title>The rice annotation project database (RAP-DB): 2008 update.</title>
        <authorList>
            <consortium name="The rice annotation project (RAP)"/>
        </authorList>
    </citation>
    <scope>GENOME REANNOTATION</scope>
    <source>
        <strain evidence="2">cv. Nipponbare</strain>
    </source>
</reference>
<reference evidence="2" key="1">
    <citation type="journal article" date="2005" name="Nature">
        <title>The map-based sequence of the rice genome.</title>
        <authorList>
            <consortium name="International rice genome sequencing project (IRGSP)"/>
            <person name="Matsumoto T."/>
            <person name="Wu J."/>
            <person name="Kanamori H."/>
            <person name="Katayose Y."/>
            <person name="Fujisawa M."/>
            <person name="Namiki N."/>
            <person name="Mizuno H."/>
            <person name="Yamamoto K."/>
            <person name="Antonio B.A."/>
            <person name="Baba T."/>
            <person name="Sakata K."/>
            <person name="Nagamura Y."/>
            <person name="Aoki H."/>
            <person name="Arikawa K."/>
            <person name="Arita K."/>
            <person name="Bito T."/>
            <person name="Chiden Y."/>
            <person name="Fujitsuka N."/>
            <person name="Fukunaka R."/>
            <person name="Hamada M."/>
            <person name="Harada C."/>
            <person name="Hayashi A."/>
            <person name="Hijishita S."/>
            <person name="Honda M."/>
            <person name="Hosokawa S."/>
            <person name="Ichikawa Y."/>
            <person name="Idonuma A."/>
            <person name="Iijima M."/>
            <person name="Ikeda M."/>
            <person name="Ikeno M."/>
            <person name="Ito K."/>
            <person name="Ito S."/>
            <person name="Ito T."/>
            <person name="Ito Y."/>
            <person name="Ito Y."/>
            <person name="Iwabuchi A."/>
            <person name="Kamiya K."/>
            <person name="Karasawa W."/>
            <person name="Kurita K."/>
            <person name="Katagiri S."/>
            <person name="Kikuta A."/>
            <person name="Kobayashi H."/>
            <person name="Kobayashi N."/>
            <person name="Machita K."/>
            <person name="Maehara T."/>
            <person name="Masukawa M."/>
            <person name="Mizubayashi T."/>
            <person name="Mukai Y."/>
            <person name="Nagasaki H."/>
            <person name="Nagata Y."/>
            <person name="Naito S."/>
            <person name="Nakashima M."/>
            <person name="Nakama Y."/>
            <person name="Nakamichi Y."/>
            <person name="Nakamura M."/>
            <person name="Meguro A."/>
            <person name="Negishi M."/>
            <person name="Ohta I."/>
            <person name="Ohta T."/>
            <person name="Okamoto M."/>
            <person name="Ono N."/>
            <person name="Saji S."/>
            <person name="Sakaguchi M."/>
            <person name="Sakai K."/>
            <person name="Shibata M."/>
            <person name="Shimokawa T."/>
            <person name="Song J."/>
            <person name="Takazaki Y."/>
            <person name="Terasawa K."/>
            <person name="Tsugane M."/>
            <person name="Tsuji K."/>
            <person name="Ueda S."/>
            <person name="Waki K."/>
            <person name="Yamagata H."/>
            <person name="Yamamoto M."/>
            <person name="Yamamoto S."/>
            <person name="Yamane H."/>
            <person name="Yoshiki S."/>
            <person name="Yoshihara R."/>
            <person name="Yukawa K."/>
            <person name="Zhong H."/>
            <person name="Yano M."/>
            <person name="Yuan Q."/>
            <person name="Ouyang S."/>
            <person name="Liu J."/>
            <person name="Jones K.M."/>
            <person name="Gansberger K."/>
            <person name="Moffat K."/>
            <person name="Hill J."/>
            <person name="Bera J."/>
            <person name="Fadrosh D."/>
            <person name="Jin S."/>
            <person name="Johri S."/>
            <person name="Kim M."/>
            <person name="Overton L."/>
            <person name="Reardon M."/>
            <person name="Tsitrin T."/>
            <person name="Vuong H."/>
            <person name="Weaver B."/>
            <person name="Ciecko A."/>
            <person name="Tallon L."/>
            <person name="Jackson J."/>
            <person name="Pai G."/>
            <person name="Aken S.V."/>
            <person name="Utterback T."/>
            <person name="Reidmuller S."/>
            <person name="Feldblyum T."/>
            <person name="Hsiao J."/>
            <person name="Zismann V."/>
            <person name="Iobst S."/>
            <person name="de Vazeille A.R."/>
            <person name="Buell C.R."/>
            <person name="Ying K."/>
            <person name="Li Y."/>
            <person name="Lu T."/>
            <person name="Huang Y."/>
            <person name="Zhao Q."/>
            <person name="Feng Q."/>
            <person name="Zhang L."/>
            <person name="Zhu J."/>
            <person name="Weng Q."/>
            <person name="Mu J."/>
            <person name="Lu Y."/>
            <person name="Fan D."/>
            <person name="Liu Y."/>
            <person name="Guan J."/>
            <person name="Zhang Y."/>
            <person name="Yu S."/>
            <person name="Liu X."/>
            <person name="Zhang Y."/>
            <person name="Hong G."/>
            <person name="Han B."/>
            <person name="Choisne N."/>
            <person name="Demange N."/>
            <person name="Orjeda G."/>
            <person name="Samain S."/>
            <person name="Cattolico L."/>
            <person name="Pelletier E."/>
            <person name="Couloux A."/>
            <person name="Segurens B."/>
            <person name="Wincker P."/>
            <person name="D'Hont A."/>
            <person name="Scarpelli C."/>
            <person name="Weissenbach J."/>
            <person name="Salanoubat M."/>
            <person name="Quetier F."/>
            <person name="Yu Y."/>
            <person name="Kim H.R."/>
            <person name="Rambo T."/>
            <person name="Currie J."/>
            <person name="Collura K."/>
            <person name="Luo M."/>
            <person name="Yang T."/>
            <person name="Ammiraju J.S.S."/>
            <person name="Engler F."/>
            <person name="Soderlund C."/>
            <person name="Wing R.A."/>
            <person name="Palmer L.E."/>
            <person name="de la Bastide M."/>
            <person name="Spiegel L."/>
            <person name="Nascimento L."/>
            <person name="Zutavern T."/>
            <person name="O'Shaughnessy A."/>
            <person name="Dike S."/>
            <person name="Dedhia N."/>
            <person name="Preston R."/>
            <person name="Balija V."/>
            <person name="McCombie W.R."/>
            <person name="Chow T."/>
            <person name="Chen H."/>
            <person name="Chung M."/>
            <person name="Chen C."/>
            <person name="Shaw J."/>
            <person name="Wu H."/>
            <person name="Hsiao K."/>
            <person name="Chao Y."/>
            <person name="Chu M."/>
            <person name="Cheng C."/>
            <person name="Hour A."/>
            <person name="Lee P."/>
            <person name="Lin S."/>
            <person name="Lin Y."/>
            <person name="Liou J."/>
            <person name="Liu S."/>
            <person name="Hsing Y."/>
            <person name="Raghuvanshi S."/>
            <person name="Mohanty A."/>
            <person name="Bharti A.K."/>
            <person name="Gaur A."/>
            <person name="Gupta V."/>
            <person name="Kumar D."/>
            <person name="Ravi V."/>
            <person name="Vij S."/>
            <person name="Kapur A."/>
            <person name="Khurana P."/>
            <person name="Khurana P."/>
            <person name="Khurana J.P."/>
            <person name="Tyagi A.K."/>
            <person name="Gaikwad K."/>
            <person name="Singh A."/>
            <person name="Dalal V."/>
            <person name="Srivastava S."/>
            <person name="Dixit A."/>
            <person name="Pal A.K."/>
            <person name="Ghazi I.A."/>
            <person name="Yadav M."/>
            <person name="Pandit A."/>
            <person name="Bhargava A."/>
            <person name="Sureshbabu K."/>
            <person name="Batra K."/>
            <person name="Sharma T.R."/>
            <person name="Mohapatra T."/>
            <person name="Singh N.K."/>
            <person name="Messing J."/>
            <person name="Nelson A.B."/>
            <person name="Fuks G."/>
            <person name="Kavchok S."/>
            <person name="Keizer G."/>
            <person name="Linton E."/>
            <person name="Llaca V."/>
            <person name="Song R."/>
            <person name="Tanyolac B."/>
            <person name="Young S."/>
            <person name="Ho-Il K."/>
            <person name="Hahn J.H."/>
            <person name="Sangsakoo G."/>
            <person name="Vanavichit A."/>
            <person name="de Mattos Luiz.A.T."/>
            <person name="Zimmer P.D."/>
            <person name="Malone G."/>
            <person name="Dellagostin O."/>
            <person name="de Oliveira A.C."/>
            <person name="Bevan M."/>
            <person name="Bancroft I."/>
            <person name="Minx P."/>
            <person name="Cordum H."/>
            <person name="Wilson R."/>
            <person name="Cheng Z."/>
            <person name="Jin W."/>
            <person name="Jiang J."/>
            <person name="Leong S.A."/>
            <person name="Iwama H."/>
            <person name="Gojobori T."/>
            <person name="Itoh T."/>
            <person name="Niimura Y."/>
            <person name="Fujii Y."/>
            <person name="Habara T."/>
            <person name="Sakai H."/>
            <person name="Sato Y."/>
            <person name="Wilson G."/>
            <person name="Kumar K."/>
            <person name="McCouch S."/>
            <person name="Juretic N."/>
            <person name="Hoen D."/>
            <person name="Wright S."/>
            <person name="Bruskiewich R."/>
            <person name="Bureau T."/>
            <person name="Miyao A."/>
            <person name="Hirochika H."/>
            <person name="Nishikawa T."/>
            <person name="Kadowaki K."/>
            <person name="Sugiura M."/>
            <person name="Burr B."/>
            <person name="Sasaki T."/>
        </authorList>
    </citation>
    <scope>NUCLEOTIDE SEQUENCE [LARGE SCALE GENOMIC DNA]</scope>
    <source>
        <strain evidence="2">cv. Nipponbare</strain>
    </source>
</reference>